<evidence type="ECO:0000313" key="3">
    <source>
        <dbReference type="Proteomes" id="UP000245370"/>
    </source>
</evidence>
<comment type="caution">
    <text evidence="2">The sequence shown here is derived from an EMBL/GenBank/DDBJ whole genome shotgun (WGS) entry which is preliminary data.</text>
</comment>
<accession>A0A2U2XDR0</accession>
<feature type="transmembrane region" description="Helical" evidence="1">
    <location>
        <begin position="7"/>
        <end position="28"/>
    </location>
</feature>
<dbReference type="OrthoDB" id="1467847at2"/>
<evidence type="ECO:0000256" key="1">
    <source>
        <dbReference type="SAM" id="Phobius"/>
    </source>
</evidence>
<feature type="transmembrane region" description="Helical" evidence="1">
    <location>
        <begin position="34"/>
        <end position="51"/>
    </location>
</feature>
<proteinExistence type="predicted"/>
<keyword evidence="3" id="KW-1185">Reference proteome</keyword>
<reference evidence="2 3" key="1">
    <citation type="submission" date="2018-05" db="EMBL/GenBank/DDBJ databases">
        <title>Brumimicrobium oceani sp. nov., isolated from coastal sediment.</title>
        <authorList>
            <person name="Kou Y."/>
        </authorList>
    </citation>
    <scope>NUCLEOTIDE SEQUENCE [LARGE SCALE GENOMIC DNA]</scope>
    <source>
        <strain evidence="2 3">C305</strain>
    </source>
</reference>
<organism evidence="2 3">
    <name type="scientific">Brumimicrobium oceani</name>
    <dbReference type="NCBI Taxonomy" id="2100725"/>
    <lineage>
        <taxon>Bacteria</taxon>
        <taxon>Pseudomonadati</taxon>
        <taxon>Bacteroidota</taxon>
        <taxon>Flavobacteriia</taxon>
        <taxon>Flavobacteriales</taxon>
        <taxon>Crocinitomicaceae</taxon>
        <taxon>Brumimicrobium</taxon>
    </lineage>
</organism>
<gene>
    <name evidence="2" type="ORF">DIT68_07525</name>
</gene>
<evidence type="ECO:0000313" key="2">
    <source>
        <dbReference type="EMBL" id="PWH85932.1"/>
    </source>
</evidence>
<keyword evidence="1" id="KW-0472">Membrane</keyword>
<dbReference type="EMBL" id="QFRJ01000004">
    <property type="protein sequence ID" value="PWH85932.1"/>
    <property type="molecule type" value="Genomic_DNA"/>
</dbReference>
<reference evidence="2 3" key="2">
    <citation type="submission" date="2018-05" db="EMBL/GenBank/DDBJ databases">
        <authorList>
            <person name="Lanie J.A."/>
            <person name="Ng W.-L."/>
            <person name="Kazmierczak K.M."/>
            <person name="Andrzejewski T.M."/>
            <person name="Davidsen T.M."/>
            <person name="Wayne K.J."/>
            <person name="Tettelin H."/>
            <person name="Glass J.I."/>
            <person name="Rusch D."/>
            <person name="Podicherti R."/>
            <person name="Tsui H.-C.T."/>
            <person name="Winkler M.E."/>
        </authorList>
    </citation>
    <scope>NUCLEOTIDE SEQUENCE [LARGE SCALE GENOMIC DNA]</scope>
    <source>
        <strain evidence="2 3">C305</strain>
    </source>
</reference>
<keyword evidence="1" id="KW-1133">Transmembrane helix</keyword>
<dbReference type="AlphaFoldDB" id="A0A2U2XDR0"/>
<keyword evidence="1" id="KW-0812">Transmembrane</keyword>
<protein>
    <submittedName>
        <fullName evidence="2">Uncharacterized protein</fullName>
    </submittedName>
</protein>
<dbReference type="Proteomes" id="UP000245370">
    <property type="component" value="Unassembled WGS sequence"/>
</dbReference>
<name>A0A2U2XDR0_9FLAO</name>
<sequence length="73" mass="8971">METYNKIMQLFWLVVGVITIIAVTVLGFKDGFERWSSYYVFGFFAILLYFVRRYMMKRMEKHQQFLNEQIKKK</sequence>
<dbReference type="RefSeq" id="WP_109359209.1">
    <property type="nucleotide sequence ID" value="NZ_QFRJ01000004.1"/>
</dbReference>